<dbReference type="PROSITE" id="PS50965">
    <property type="entry name" value="NERD"/>
    <property type="match status" value="1"/>
</dbReference>
<sequence length="302" mass="35555">MIFKSRQEPLELTILRILNKRMELPENEKSYYLKLKKGYEGEQYFDSLMLESLKGERLILNDLLFKFNNTLFQIDSLVISQHTIHTFELKHHEGDYQFEKDDFYSSSGKKMNNPIHQLNRSETLFRNMLNNLGCQLPLEPKLVFTHPEFFLYHAPRDLAIIYHPQLNRSLKKFNSKPSKLNAWHTKLAEKLVAAHIPKSPYSQIPEFTYEELKKGITCSSCDSYFVDDEGKKLVCKDCGCEEDIESALLRSVKEFQVLFPERKVTTGVVWEWCGMSRSRKAVRRILNKHFKCVGHAQWAYFE</sequence>
<evidence type="ECO:0000259" key="1">
    <source>
        <dbReference type="PROSITE" id="PS50965"/>
    </source>
</evidence>
<comment type="caution">
    <text evidence="2">The sequence shown here is derived from an EMBL/GenBank/DDBJ whole genome shotgun (WGS) entry which is preliminary data.</text>
</comment>
<protein>
    <recommendedName>
        <fullName evidence="1">NERD domain-containing protein</fullName>
    </recommendedName>
</protein>
<evidence type="ECO:0000313" key="2">
    <source>
        <dbReference type="EMBL" id="KKK38414.1"/>
    </source>
</evidence>
<keyword evidence="3" id="KW-1185">Reference proteome</keyword>
<gene>
    <name evidence="2" type="ORF">WQ57_09515</name>
</gene>
<name>A0A0M2SV22_9BACI</name>
<dbReference type="PATRIC" id="fig|1408103.3.peg.2132"/>
<dbReference type="Proteomes" id="UP000034166">
    <property type="component" value="Unassembled WGS sequence"/>
</dbReference>
<dbReference type="InterPro" id="IPR011528">
    <property type="entry name" value="NERD"/>
</dbReference>
<reference evidence="2 3" key="1">
    <citation type="submission" date="2015-04" db="EMBL/GenBank/DDBJ databases">
        <title>Taxonomic description and genome sequence of Bacillus campisalis sp. nov., a novel member of the genus Bacillus isolated from solar saltern.</title>
        <authorList>
            <person name="Mathan Kumar R."/>
            <person name="Kaur G."/>
            <person name="Kumar A."/>
            <person name="Singh N.K."/>
            <person name="Kaur N."/>
            <person name="Kumar N."/>
            <person name="Mayilraj S."/>
        </authorList>
    </citation>
    <scope>NUCLEOTIDE SEQUENCE [LARGE SCALE GENOMIC DNA]</scope>
    <source>
        <strain evidence="2 3">SA2-6</strain>
    </source>
</reference>
<dbReference type="RefSeq" id="WP_046523519.1">
    <property type="nucleotide sequence ID" value="NZ_LAYY01000008.1"/>
</dbReference>
<dbReference type="Pfam" id="PF08378">
    <property type="entry name" value="NERD"/>
    <property type="match status" value="1"/>
</dbReference>
<evidence type="ECO:0000313" key="3">
    <source>
        <dbReference type="Proteomes" id="UP000034166"/>
    </source>
</evidence>
<proteinExistence type="predicted"/>
<accession>A0A0M2SV22</accession>
<organism evidence="2 3">
    <name type="scientific">Mesobacillus campisalis</name>
    <dbReference type="NCBI Taxonomy" id="1408103"/>
    <lineage>
        <taxon>Bacteria</taxon>
        <taxon>Bacillati</taxon>
        <taxon>Bacillota</taxon>
        <taxon>Bacilli</taxon>
        <taxon>Bacillales</taxon>
        <taxon>Bacillaceae</taxon>
        <taxon>Mesobacillus</taxon>
    </lineage>
</organism>
<dbReference type="AlphaFoldDB" id="A0A0M2SV22"/>
<dbReference type="EMBL" id="LAYY01000008">
    <property type="protein sequence ID" value="KKK38414.1"/>
    <property type="molecule type" value="Genomic_DNA"/>
</dbReference>
<feature type="domain" description="NERD" evidence="1">
    <location>
        <begin position="37"/>
        <end position="151"/>
    </location>
</feature>